<dbReference type="Gene3D" id="3.30.700.10">
    <property type="entry name" value="Glycoprotein, Type 4 Pilin"/>
    <property type="match status" value="1"/>
</dbReference>
<gene>
    <name evidence="3" type="ORF">DCF82_09295</name>
</gene>
<protein>
    <recommendedName>
        <fullName evidence="2">Pilin</fullName>
    </recommendedName>
</protein>
<accession>A0A3B8WFX2</accession>
<evidence type="ECO:0000313" key="4">
    <source>
        <dbReference type="Proteomes" id="UP000261325"/>
    </source>
</evidence>
<dbReference type="GO" id="GO:0007155">
    <property type="term" value="P:cell adhesion"/>
    <property type="evidence" value="ECO:0007669"/>
    <property type="project" value="InterPro"/>
</dbReference>
<dbReference type="SUPFAM" id="SSF54523">
    <property type="entry name" value="Pili subunits"/>
    <property type="match status" value="1"/>
</dbReference>
<organism evidence="3 4">
    <name type="scientific">Marinobacter nauticus</name>
    <name type="common">Marinobacter hydrocarbonoclasticus</name>
    <name type="synonym">Marinobacter aquaeolei</name>
    <dbReference type="NCBI Taxonomy" id="2743"/>
    <lineage>
        <taxon>Bacteria</taxon>
        <taxon>Pseudomonadati</taxon>
        <taxon>Pseudomonadota</taxon>
        <taxon>Gammaproteobacteria</taxon>
        <taxon>Pseudomonadales</taxon>
        <taxon>Marinobacteraceae</taxon>
        <taxon>Marinobacter</taxon>
    </lineage>
</organism>
<evidence type="ECO:0000256" key="1">
    <source>
        <dbReference type="ARBA" id="ARBA00005233"/>
    </source>
</evidence>
<name>A0A3B8WFX2_MARNT</name>
<dbReference type="InterPro" id="IPR045584">
    <property type="entry name" value="Pilin-like"/>
</dbReference>
<dbReference type="AlphaFoldDB" id="A0A3B8WFX2"/>
<dbReference type="Pfam" id="PF00114">
    <property type="entry name" value="Pilin"/>
    <property type="match status" value="1"/>
</dbReference>
<dbReference type="Proteomes" id="UP000261325">
    <property type="component" value="Unassembled WGS sequence"/>
</dbReference>
<sequence length="69" mass="7275">GNSAIEIATVNPDGSGHIEVTMGGNAHPNLAGIVIRYERSIGGAWTCFIDRTAAPNWQSRLLPPGCTEI</sequence>
<reference evidence="3 4" key="1">
    <citation type="journal article" date="2018" name="Nat. Biotechnol.">
        <title>A standardized bacterial taxonomy based on genome phylogeny substantially revises the tree of life.</title>
        <authorList>
            <person name="Parks D.H."/>
            <person name="Chuvochina M."/>
            <person name="Waite D.W."/>
            <person name="Rinke C."/>
            <person name="Skarshewski A."/>
            <person name="Chaumeil P.A."/>
            <person name="Hugenholtz P."/>
        </authorList>
    </citation>
    <scope>NUCLEOTIDE SEQUENCE [LARGE SCALE GENOMIC DNA]</scope>
    <source>
        <strain evidence="3">UBA9049</strain>
    </source>
</reference>
<comment type="similarity">
    <text evidence="1">Belongs to the N-Me-Phe pilin family.</text>
</comment>
<proteinExistence type="inferred from homology"/>
<feature type="non-terminal residue" evidence="3">
    <location>
        <position position="1"/>
    </location>
</feature>
<evidence type="ECO:0000313" key="3">
    <source>
        <dbReference type="EMBL" id="HAC27993.1"/>
    </source>
</evidence>
<dbReference type="GO" id="GO:0009289">
    <property type="term" value="C:pilus"/>
    <property type="evidence" value="ECO:0007669"/>
    <property type="project" value="InterPro"/>
</dbReference>
<comment type="caution">
    <text evidence="3">The sequence shown here is derived from an EMBL/GenBank/DDBJ whole genome shotgun (WGS) entry which is preliminary data.</text>
</comment>
<dbReference type="InterPro" id="IPR001082">
    <property type="entry name" value="Pilin"/>
</dbReference>
<dbReference type="EMBL" id="DLYI01000117">
    <property type="protein sequence ID" value="HAC27993.1"/>
    <property type="molecule type" value="Genomic_DNA"/>
</dbReference>
<evidence type="ECO:0000256" key="2">
    <source>
        <dbReference type="ARBA" id="ARBA00029638"/>
    </source>
</evidence>